<accession>A0A8T0E985</accession>
<reference evidence="1" key="2">
    <citation type="submission" date="2020-06" db="EMBL/GenBank/DDBJ databases">
        <authorList>
            <person name="Sheffer M."/>
        </authorList>
    </citation>
    <scope>NUCLEOTIDE SEQUENCE</scope>
</reference>
<organism evidence="1 2">
    <name type="scientific">Argiope bruennichi</name>
    <name type="common">Wasp spider</name>
    <name type="synonym">Aranea bruennichi</name>
    <dbReference type="NCBI Taxonomy" id="94029"/>
    <lineage>
        <taxon>Eukaryota</taxon>
        <taxon>Metazoa</taxon>
        <taxon>Ecdysozoa</taxon>
        <taxon>Arthropoda</taxon>
        <taxon>Chelicerata</taxon>
        <taxon>Arachnida</taxon>
        <taxon>Araneae</taxon>
        <taxon>Araneomorphae</taxon>
        <taxon>Entelegynae</taxon>
        <taxon>Araneoidea</taxon>
        <taxon>Araneidae</taxon>
        <taxon>Argiope</taxon>
    </lineage>
</organism>
<proteinExistence type="predicted"/>
<sequence>MMFCLIAAFKNDTRIICGGVARFSGIRGKGQKNSFLTLNGLMNDGQFQQMPIFGSTGIAEFHMCLLRALGNKASCCYISQRTFHRAIYGPYPS</sequence>
<dbReference type="Proteomes" id="UP000807504">
    <property type="component" value="Unassembled WGS sequence"/>
</dbReference>
<evidence type="ECO:0000313" key="2">
    <source>
        <dbReference type="Proteomes" id="UP000807504"/>
    </source>
</evidence>
<gene>
    <name evidence="1" type="ORF">HNY73_020904</name>
</gene>
<dbReference type="AlphaFoldDB" id="A0A8T0E985"/>
<keyword evidence="2" id="KW-1185">Reference proteome</keyword>
<name>A0A8T0E985_ARGBR</name>
<protein>
    <submittedName>
        <fullName evidence="1">Uncharacterized protein</fullName>
    </submittedName>
</protein>
<comment type="caution">
    <text evidence="1">The sequence shown here is derived from an EMBL/GenBank/DDBJ whole genome shotgun (WGS) entry which is preliminary data.</text>
</comment>
<reference evidence="1" key="1">
    <citation type="journal article" date="2020" name="bioRxiv">
        <title>Chromosome-level reference genome of the European wasp spider Argiope bruennichi: a resource for studies on range expansion and evolutionary adaptation.</title>
        <authorList>
            <person name="Sheffer M.M."/>
            <person name="Hoppe A."/>
            <person name="Krehenwinkel H."/>
            <person name="Uhl G."/>
            <person name="Kuss A.W."/>
            <person name="Jensen L."/>
            <person name="Jensen C."/>
            <person name="Gillespie R.G."/>
            <person name="Hoff K.J."/>
            <person name="Prost S."/>
        </authorList>
    </citation>
    <scope>NUCLEOTIDE SEQUENCE</scope>
</reference>
<dbReference type="EMBL" id="JABXBU010002230">
    <property type="protein sequence ID" value="KAF8768044.1"/>
    <property type="molecule type" value="Genomic_DNA"/>
</dbReference>
<evidence type="ECO:0000313" key="1">
    <source>
        <dbReference type="EMBL" id="KAF8768044.1"/>
    </source>
</evidence>